<dbReference type="SUPFAM" id="SSF54001">
    <property type="entry name" value="Cysteine proteinases"/>
    <property type="match status" value="1"/>
</dbReference>
<evidence type="ECO:0000313" key="8">
    <source>
        <dbReference type="Proteomes" id="UP000261680"/>
    </source>
</evidence>
<evidence type="ECO:0000256" key="4">
    <source>
        <dbReference type="ARBA" id="ARBA00022786"/>
    </source>
</evidence>
<dbReference type="PROSITE" id="PS50802">
    <property type="entry name" value="OTU"/>
    <property type="match status" value="1"/>
</dbReference>
<dbReference type="AlphaFoldDB" id="A0A8M1FJ40"/>
<dbReference type="InterPro" id="IPR001611">
    <property type="entry name" value="Leu-rich_rpt"/>
</dbReference>
<feature type="domain" description="OTU" evidence="7">
    <location>
        <begin position="178"/>
        <end position="317"/>
    </location>
</feature>
<accession>A0A8M1FJ40</accession>
<dbReference type="Gene3D" id="3.90.70.80">
    <property type="match status" value="1"/>
</dbReference>
<dbReference type="OrthoDB" id="660555at2759"/>
<evidence type="ECO:0000256" key="6">
    <source>
        <dbReference type="SAM" id="Coils"/>
    </source>
</evidence>
<dbReference type="Pfam" id="PF02338">
    <property type="entry name" value="OTU"/>
    <property type="match status" value="1"/>
</dbReference>
<dbReference type="InterPro" id="IPR003591">
    <property type="entry name" value="Leu-rich_rpt_typical-subtyp"/>
</dbReference>
<keyword evidence="3" id="KW-0677">Repeat</keyword>
<dbReference type="Proteomes" id="UP000261680">
    <property type="component" value="Unplaced"/>
</dbReference>
<keyword evidence="4" id="KW-0833">Ubl conjugation pathway</keyword>
<dbReference type="SMART" id="SM00369">
    <property type="entry name" value="LRR_TYP"/>
    <property type="match status" value="8"/>
</dbReference>
<keyword evidence="5" id="KW-0788">Thiol protease</keyword>
<dbReference type="Gene3D" id="3.80.10.10">
    <property type="entry name" value="Ribonuclease Inhibitor"/>
    <property type="match status" value="1"/>
</dbReference>
<keyword evidence="5" id="KW-0378">Hydrolase</keyword>
<evidence type="ECO:0000313" key="9">
    <source>
        <dbReference type="RefSeq" id="XP_040481987.1"/>
    </source>
</evidence>
<dbReference type="Pfam" id="PF00560">
    <property type="entry name" value="LRR_1"/>
    <property type="match status" value="1"/>
</dbReference>
<organism evidence="8 9">
    <name type="scientific">Ursus maritimus</name>
    <name type="common">Polar bear</name>
    <name type="synonym">Thalarctos maritimus</name>
    <dbReference type="NCBI Taxonomy" id="29073"/>
    <lineage>
        <taxon>Eukaryota</taxon>
        <taxon>Metazoa</taxon>
        <taxon>Chordata</taxon>
        <taxon>Craniata</taxon>
        <taxon>Vertebrata</taxon>
        <taxon>Euteleostomi</taxon>
        <taxon>Mammalia</taxon>
        <taxon>Eutheria</taxon>
        <taxon>Laurasiatheria</taxon>
        <taxon>Carnivora</taxon>
        <taxon>Caniformia</taxon>
        <taxon>Ursidae</taxon>
        <taxon>Ursus</taxon>
    </lineage>
</organism>
<name>A0A8M1FJ40_URSMA</name>
<evidence type="ECO:0000259" key="7">
    <source>
        <dbReference type="PROSITE" id="PS50802"/>
    </source>
</evidence>
<evidence type="ECO:0000256" key="5">
    <source>
        <dbReference type="ARBA" id="ARBA00022807"/>
    </source>
</evidence>
<evidence type="ECO:0000256" key="3">
    <source>
        <dbReference type="ARBA" id="ARBA00022737"/>
    </source>
</evidence>
<gene>
    <name evidence="9" type="primary">OTUD6B</name>
</gene>
<dbReference type="InterPro" id="IPR003323">
    <property type="entry name" value="OTU_dom"/>
</dbReference>
<evidence type="ECO:0000256" key="2">
    <source>
        <dbReference type="ARBA" id="ARBA00022670"/>
    </source>
</evidence>
<keyword evidence="8" id="KW-1185">Reference proteome</keyword>
<dbReference type="CTD" id="51633"/>
<dbReference type="InterPro" id="IPR032675">
    <property type="entry name" value="LRR_dom_sf"/>
</dbReference>
<sequence>MAPQVKVEGWKVLGSRWCRFLPAHVQGYLVVMEAVLAEELDEEEQLVRRHRKEKKELQAKIQGMKNAVPKNDKKRRKQLTEDVAKLEAEMEQKHKEELEQLKLNSKESKIDSVAVNVSNLVLESQPPRISKAQKRRDKKAALEKEREERIAEAEIENLSGARHIESEKLAEILAARQLEIKQIPSDGHCMYRAIEDQLKEQKCPLTVAALRSQTAEYIQGHVEDFLPFLTNPNTGDMYTPEEFRKYCDDIVNTAAWGGQLEPMTERLLIRALKGGENTKIVTLNGKKITKMPSTLDKLPGLKTLVLQNNQIPKVCPEISTLTQLTVLNLGNNLLEEIPEEMKYLTSLKKLHLFGNKICKFASGACDGLQNLILLNLNNNQLTRIPQEISRLKSLIYLSINHNQLASIPKELCFLKNLFELQLTYNQLICIPEEIKCLKKLQKLLLVRNNIEVLPEGLCDLRNLRILDIAGNFIQTFPSGFQNLKLKEFYCEANPLFLKQPVNAVQQEDAWSLQEITSRFIMNELAGKNPFIMHVIEQHPQVRNIISQRRKCAICGKYFLTIWLECVEFVPPPKNWKISRNLQLVPLQILICSYKCFNQRGPNLFGIAQV</sequence>
<reference evidence="9" key="1">
    <citation type="submission" date="2025-08" db="UniProtKB">
        <authorList>
            <consortium name="RefSeq"/>
        </authorList>
    </citation>
    <scope>IDENTIFICATION</scope>
    <source>
        <tissue evidence="9">Whole blood</tissue>
    </source>
</reference>
<dbReference type="RefSeq" id="XP_040481987.1">
    <property type="nucleotide sequence ID" value="XM_040626053.1"/>
</dbReference>
<dbReference type="Pfam" id="PF13855">
    <property type="entry name" value="LRR_8"/>
    <property type="match status" value="2"/>
</dbReference>
<dbReference type="GO" id="GO:0006508">
    <property type="term" value="P:proteolysis"/>
    <property type="evidence" value="ECO:0007669"/>
    <property type="project" value="UniProtKB-KW"/>
</dbReference>
<keyword evidence="6" id="KW-0175">Coiled coil</keyword>
<dbReference type="InterPro" id="IPR050715">
    <property type="entry name" value="LRR-SigEffector_domain"/>
</dbReference>
<dbReference type="PROSITE" id="PS51450">
    <property type="entry name" value="LRR"/>
    <property type="match status" value="3"/>
</dbReference>
<evidence type="ECO:0000256" key="1">
    <source>
        <dbReference type="ARBA" id="ARBA00022614"/>
    </source>
</evidence>
<keyword evidence="1" id="KW-0433">Leucine-rich repeat</keyword>
<proteinExistence type="predicted"/>
<dbReference type="PANTHER" id="PTHR45752">
    <property type="entry name" value="LEUCINE-RICH REPEAT-CONTAINING"/>
    <property type="match status" value="1"/>
</dbReference>
<keyword evidence="2" id="KW-0645">Protease</keyword>
<dbReference type="SMART" id="SM00364">
    <property type="entry name" value="LRR_BAC"/>
    <property type="match status" value="6"/>
</dbReference>
<protein>
    <submittedName>
        <fullName evidence="9">Deubiquitinase OTUD6B isoform X1</fullName>
    </submittedName>
</protein>
<feature type="coiled-coil region" evidence="6">
    <location>
        <begin position="33"/>
        <end position="111"/>
    </location>
</feature>
<dbReference type="InterPro" id="IPR038765">
    <property type="entry name" value="Papain-like_cys_pep_sf"/>
</dbReference>
<dbReference type="SUPFAM" id="SSF52058">
    <property type="entry name" value="L domain-like"/>
    <property type="match status" value="1"/>
</dbReference>
<dbReference type="PANTHER" id="PTHR45752:SF1">
    <property type="entry name" value="LEUCINE-RICH REPEAT-CONTAINING PROTEIN 69"/>
    <property type="match status" value="1"/>
</dbReference>
<dbReference type="GO" id="GO:0008234">
    <property type="term" value="F:cysteine-type peptidase activity"/>
    <property type="evidence" value="ECO:0007669"/>
    <property type="project" value="UniProtKB-KW"/>
</dbReference>
<dbReference type="GeneID" id="103661421"/>